<feature type="region of interest" description="Disordered" evidence="10">
    <location>
        <begin position="326"/>
        <end position="351"/>
    </location>
</feature>
<comment type="similarity">
    <text evidence="9">Belongs to the ABC transporter superfamily. Drug exporter-1 (DrugE1) (TC 3.A.1.105) family.</text>
</comment>
<evidence type="ECO:0000256" key="1">
    <source>
        <dbReference type="ARBA" id="ARBA00004413"/>
    </source>
</evidence>
<keyword evidence="3" id="KW-1003">Cell membrane</keyword>
<dbReference type="PROSITE" id="PS50893">
    <property type="entry name" value="ABC_TRANSPORTER_2"/>
    <property type="match status" value="1"/>
</dbReference>
<keyword evidence="2" id="KW-0813">Transport</keyword>
<evidence type="ECO:0000256" key="8">
    <source>
        <dbReference type="ARBA" id="ARBA00023251"/>
    </source>
</evidence>
<dbReference type="Pfam" id="PF00005">
    <property type="entry name" value="ABC_tran"/>
    <property type="match status" value="1"/>
</dbReference>
<dbReference type="InterPro" id="IPR003439">
    <property type="entry name" value="ABC_transporter-like_ATP-bd"/>
</dbReference>
<dbReference type="InterPro" id="IPR025302">
    <property type="entry name" value="DrrA1/2-like_C"/>
</dbReference>
<evidence type="ECO:0000256" key="6">
    <source>
        <dbReference type="ARBA" id="ARBA00022967"/>
    </source>
</evidence>
<comment type="subcellular location">
    <subcellularLocation>
        <location evidence="1">Cell membrane</location>
        <topology evidence="1">Peripheral membrane protein</topology>
        <orientation evidence="1">Cytoplasmic side</orientation>
    </subcellularLocation>
</comment>
<comment type="caution">
    <text evidence="12">The sequence shown here is derived from an EMBL/GenBank/DDBJ whole genome shotgun (WGS) entry which is preliminary data.</text>
</comment>
<protein>
    <submittedName>
        <fullName evidence="12">ATP-binding cassette domain-containing protein</fullName>
    </submittedName>
</protein>
<gene>
    <name evidence="12" type="ORF">ACFHYQ_27420</name>
</gene>
<evidence type="ECO:0000256" key="2">
    <source>
        <dbReference type="ARBA" id="ARBA00022448"/>
    </source>
</evidence>
<keyword evidence="7" id="KW-0472">Membrane</keyword>
<evidence type="ECO:0000256" key="9">
    <source>
        <dbReference type="ARBA" id="ARBA00049985"/>
    </source>
</evidence>
<dbReference type="InterPro" id="IPR005894">
    <property type="entry name" value="DrrA"/>
</dbReference>
<dbReference type="InterPro" id="IPR050763">
    <property type="entry name" value="ABC_transporter_ATP-binding"/>
</dbReference>
<dbReference type="EMBL" id="JBHMQT010000063">
    <property type="protein sequence ID" value="MFC0866034.1"/>
    <property type="molecule type" value="Genomic_DNA"/>
</dbReference>
<evidence type="ECO:0000256" key="3">
    <source>
        <dbReference type="ARBA" id="ARBA00022475"/>
    </source>
</evidence>
<dbReference type="InterPro" id="IPR027417">
    <property type="entry name" value="P-loop_NTPase"/>
</dbReference>
<dbReference type="SUPFAM" id="SSF52540">
    <property type="entry name" value="P-loop containing nucleoside triphosphate hydrolases"/>
    <property type="match status" value="1"/>
</dbReference>
<dbReference type="NCBIfam" id="TIGR01188">
    <property type="entry name" value="drrA"/>
    <property type="match status" value="1"/>
</dbReference>
<dbReference type="Pfam" id="PF13732">
    <property type="entry name" value="DrrA1-3_C"/>
    <property type="match status" value="1"/>
</dbReference>
<evidence type="ECO:0000256" key="10">
    <source>
        <dbReference type="SAM" id="MobiDB-lite"/>
    </source>
</evidence>
<name>A0ABV6UCW2_9ACTN</name>
<feature type="compositionally biased region" description="Acidic residues" evidence="10">
    <location>
        <begin position="339"/>
        <end position="351"/>
    </location>
</feature>
<dbReference type="SMART" id="SM00382">
    <property type="entry name" value="AAA"/>
    <property type="match status" value="1"/>
</dbReference>
<dbReference type="PANTHER" id="PTHR42711:SF19">
    <property type="entry name" value="DOXORUBICIN RESISTANCE ATP-BINDING PROTEIN DRRA"/>
    <property type="match status" value="1"/>
</dbReference>
<evidence type="ECO:0000256" key="4">
    <source>
        <dbReference type="ARBA" id="ARBA00022741"/>
    </source>
</evidence>
<dbReference type="PROSITE" id="PS00211">
    <property type="entry name" value="ABC_TRANSPORTER_1"/>
    <property type="match status" value="1"/>
</dbReference>
<organism evidence="12 13">
    <name type="scientific">Sphaerimonospora cavernae</name>
    <dbReference type="NCBI Taxonomy" id="1740611"/>
    <lineage>
        <taxon>Bacteria</taxon>
        <taxon>Bacillati</taxon>
        <taxon>Actinomycetota</taxon>
        <taxon>Actinomycetes</taxon>
        <taxon>Streptosporangiales</taxon>
        <taxon>Streptosporangiaceae</taxon>
        <taxon>Sphaerimonospora</taxon>
    </lineage>
</organism>
<proteinExistence type="inferred from homology"/>
<keyword evidence="4" id="KW-0547">Nucleotide-binding</keyword>
<keyword evidence="6" id="KW-1278">Translocase</keyword>
<evidence type="ECO:0000313" key="12">
    <source>
        <dbReference type="EMBL" id="MFC0866034.1"/>
    </source>
</evidence>
<feature type="compositionally biased region" description="Basic and acidic residues" evidence="10">
    <location>
        <begin position="327"/>
        <end position="338"/>
    </location>
</feature>
<feature type="domain" description="ABC transporter" evidence="11">
    <location>
        <begin position="23"/>
        <end position="253"/>
    </location>
</feature>
<reference evidence="12 13" key="1">
    <citation type="submission" date="2024-09" db="EMBL/GenBank/DDBJ databases">
        <authorList>
            <person name="Sun Q."/>
            <person name="Mori K."/>
        </authorList>
    </citation>
    <scope>NUCLEOTIDE SEQUENCE [LARGE SCALE GENOMIC DNA]</scope>
    <source>
        <strain evidence="12 13">TBRC 1851</strain>
    </source>
</reference>
<evidence type="ECO:0000256" key="7">
    <source>
        <dbReference type="ARBA" id="ARBA00023136"/>
    </source>
</evidence>
<evidence type="ECO:0000256" key="5">
    <source>
        <dbReference type="ARBA" id="ARBA00022840"/>
    </source>
</evidence>
<keyword evidence="13" id="KW-1185">Reference proteome</keyword>
<accession>A0ABV6UCW2</accession>
<dbReference type="InterPro" id="IPR003593">
    <property type="entry name" value="AAA+_ATPase"/>
</dbReference>
<sequence>MTTTELDRAGGVITTPDGTDLAVHAEGLVKTFGEHRAVAGIDLAVRPGEIFGVLGPNGAGKTTMLRMLATLLKIDAGRAEIFGVDVAGNPHVVRQLVGVTGQYASVDENLTARENLWLFGRLLGIASPRARRIATELLGQFGLEEAANKPIAQFSGGMRRRLDLAASLISRPPLIFLDEPTTGLDPRTRGQMWDTIRGLISDGCTVLLTTQYLDEADQLADRIAVIDRGRKVAEGTPDELKTAVGDSTLQLLLTQPGEVPTAAEVIRRVLGSDPVLSPERGRLNVALDQADLAADVLIALRTAGVSISSVSVAKPSLDEVFLALTGHEADGARDGDRDGDGDDETDTEDNR</sequence>
<dbReference type="Proteomes" id="UP001589870">
    <property type="component" value="Unassembled WGS sequence"/>
</dbReference>
<dbReference type="InterPro" id="IPR017871">
    <property type="entry name" value="ABC_transporter-like_CS"/>
</dbReference>
<keyword evidence="5 12" id="KW-0067">ATP-binding</keyword>
<evidence type="ECO:0000313" key="13">
    <source>
        <dbReference type="Proteomes" id="UP001589870"/>
    </source>
</evidence>
<dbReference type="RefSeq" id="WP_394304037.1">
    <property type="nucleotide sequence ID" value="NZ_JBHMQT010000063.1"/>
</dbReference>
<dbReference type="GO" id="GO:0005524">
    <property type="term" value="F:ATP binding"/>
    <property type="evidence" value="ECO:0007669"/>
    <property type="project" value="UniProtKB-KW"/>
</dbReference>
<keyword evidence="8" id="KW-0046">Antibiotic resistance</keyword>
<dbReference type="PANTHER" id="PTHR42711">
    <property type="entry name" value="ABC TRANSPORTER ATP-BINDING PROTEIN"/>
    <property type="match status" value="1"/>
</dbReference>
<dbReference type="Gene3D" id="3.40.50.300">
    <property type="entry name" value="P-loop containing nucleotide triphosphate hydrolases"/>
    <property type="match status" value="1"/>
</dbReference>
<evidence type="ECO:0000259" key="11">
    <source>
        <dbReference type="PROSITE" id="PS50893"/>
    </source>
</evidence>